<dbReference type="InParanoid" id="A0A136IY36"/>
<sequence length="1932" mass="202006">MAFSGFGSGGGFGGTANNNTSSGFGGFGGNTTNNTATGFGANTSGGFGASANTGGGLFGGGGTTSSGFGANTGAFGSTANSGFGAAKPAFGATPSTSAGGGLFGASTTAPTGGGFGGFGAANTTANTSFGGGASGGLFGSSTAAKPAFGATTGTTGGGLFGSGAATNTNASSGFGGFGGGANASASTALGAVGDPPGTAGVTNFQPFVEKDSATSSAQNSFQNILFVDPYKKWSAEELRLVDYAQNRRYGGGGGGGAFGGSTFGGFGSNTQQPAASGGFGTTTTPAASGGLFGSTPAAGGGGLFGQSNTATANTGGGFGAATSGGGGLFGNKPATTGGLFGSSNTAQPQQTGGLFGSNTGSSFGGTTNTTGGFGGATTTGGGLFGNNAAQQNKPAGGLFGSSTPATGTTGFGGGGFGAATTGTTNTGGGLFGAQSNSTPAQTGGGLFGSTQNNQQQSTGTGFGGFGVQPQQQTGGGLFGNTQNKPATGGLFGNSTATPGNTGGGLFGGATNTSTGGFGQQAQPQASGGLFGNKPAASGGLFGASTTTNNTGGGLFGGMNQANQGQAQGGGLFGSTQNKPATGGLFGNSTPATGGGLFGGSTNNQQSGGLFGNSTNQQQASNSLFGGSQGNQATPTALTASVNDPSAYGTSLFGNIGNNEVTNPGPLATPIGKRQTKRPSILPMYKLNPSSASRYATPQRKGNGFGFSYSTYGTPGSPSSVASTPGAMSQSLLGGGSLTRSLAKSISSNSLRRSFNVEDTLLAPGAFSASSGSRLYGSNSVKKLVINRELRSDLFSTPTKDKPLQETPNGSRKLNKRVSFEANTVEAIENGDEAATPQANNGTNGASPLAPAQPELEQIKGNELAIVEEEPHSPAIRASVEPGDGMPGQYWMTPTKEEIQNMNRVQRQRVANFTVGRENVGWVKFKVPVDLTSINLDELIDNIVILEPRTATVYPNPAKKPPVGKGLNVPSLISLQNAYPRKSRGKTTSLKKHVDRLKRIENTTFENYIEETGEWTFSVEHFTTYGLDDSDDEDEATEPEPAAAPVRAGQWDSIAEMSDAGSAEDDEAYEFGRSQSQIPGTFDPQTAYESDEQEEMTERNRSQPSFFGERSVGSASKTLVRRDEEDVGYAMFEAREDTSASLEQHHAAEQGEDSFAAEIDDMVQETPAGIMRARMRAIRETSTPMKIQVAAGDDWQDMLSKSVSPQKRDRALLKSIHENERYRPVEETARTDASSKRRVVSDGRGFATSIDLMNSLFDKAKAPAQNLQASHRPQGVKWPYKRVTKTMNQSDMNAAERQWRDTMRPNWGPSGALVFAATSDHSAFKRSGRITEKNGLMTVTKNGIVTESQDIRIAKFTNEMSARSLALHQRLSKVILVDGVPSVHIDAGTKLKDFAVGGDGGKNTAADHERLVWELASVLFDPAKIPADLRNRPAADEMFRRDELSRFWETMVESQTSKAITMAGSSEEKALAALAGHKKAEACKHLLNGKNFRLATLISLIGTSDEVKRDIKDQLREWQDAHVLSEFSQPLRALYEMLSGNVCACEGVKGAIENRVDSFVISRRFGLNWQQAFGLRLWYAISTSGSIADAVARYRDDVEQDKEDAPISWYLESGIAGIWNDPEVDNRQDLLWGLLQLYADENCDLEAVLQPENSQLSPLDYRLSWQLGQALVSSEQVSFGSNADEKADAMTIAFASQLTNEGSWLEATFVLLHLSDAKARSKAVQEQLCRHAGQIGLDESSSFKKLAEDFKIPTQWIWHAKALFMRSVKKDPTSEVQCLLRAESYADAHRTFVKEVAPETIIQRDYDTLADVLRQFEGRHTHVAEWNIGGEVYKLFLELMGHQRRHEQPPSELVSALLEGLPAMHGNSPEAGITEYAALTEMAAEVAKVVAGMAKTGQMEHERILHLPLTEDVLLRHSRDLAWSHYTSVMAGH</sequence>
<comment type="similarity">
    <text evidence="2">Belongs to the nucleoporin GLFG family.</text>
</comment>
<dbReference type="InterPro" id="IPR007230">
    <property type="entry name" value="Nup98_auto-Pept-S59_dom"/>
</dbReference>
<keyword evidence="5" id="KW-0068">Autocatalytic cleavage</keyword>
<feature type="compositionally biased region" description="Low complexity" evidence="11">
    <location>
        <begin position="356"/>
        <end position="370"/>
    </location>
</feature>
<dbReference type="Pfam" id="PF12110">
    <property type="entry name" value="Nup96"/>
    <property type="match status" value="1"/>
</dbReference>
<evidence type="ECO:0000256" key="9">
    <source>
        <dbReference type="ARBA" id="ARBA00023132"/>
    </source>
</evidence>
<feature type="compositionally biased region" description="Acidic residues" evidence="11">
    <location>
        <begin position="1027"/>
        <end position="1037"/>
    </location>
</feature>
<evidence type="ECO:0000256" key="7">
    <source>
        <dbReference type="ARBA" id="ARBA00022927"/>
    </source>
</evidence>
<organism evidence="13 14">
    <name type="scientific">Microdochium bolleyi</name>
    <dbReference type="NCBI Taxonomy" id="196109"/>
    <lineage>
        <taxon>Eukaryota</taxon>
        <taxon>Fungi</taxon>
        <taxon>Dikarya</taxon>
        <taxon>Ascomycota</taxon>
        <taxon>Pezizomycotina</taxon>
        <taxon>Sordariomycetes</taxon>
        <taxon>Xylariomycetidae</taxon>
        <taxon>Xylariales</taxon>
        <taxon>Microdochiaceae</taxon>
        <taxon>Microdochium</taxon>
    </lineage>
</organism>
<feature type="compositionally biased region" description="Low complexity" evidence="11">
    <location>
        <begin position="448"/>
        <end position="459"/>
    </location>
</feature>
<name>A0A136IY36_9PEZI</name>
<evidence type="ECO:0000256" key="10">
    <source>
        <dbReference type="ARBA" id="ARBA00023242"/>
    </source>
</evidence>
<accession>A0A136IY36</accession>
<feature type="region of interest" description="Disordered" evidence="11">
    <location>
        <begin position="263"/>
        <end position="293"/>
    </location>
</feature>
<dbReference type="Gene3D" id="1.25.40.690">
    <property type="match status" value="1"/>
</dbReference>
<dbReference type="InterPro" id="IPR021967">
    <property type="entry name" value="Nup98_C"/>
</dbReference>
<evidence type="ECO:0000313" key="13">
    <source>
        <dbReference type="EMBL" id="KXJ89811.1"/>
    </source>
</evidence>
<dbReference type="STRING" id="196109.A0A136IY36"/>
<dbReference type="Proteomes" id="UP000070501">
    <property type="component" value="Unassembled WGS sequence"/>
</dbReference>
<dbReference type="Gene3D" id="1.10.10.2360">
    <property type="match status" value="1"/>
</dbReference>
<dbReference type="OrthoDB" id="3797628at2759"/>
<dbReference type="GO" id="GO:0044614">
    <property type="term" value="C:nuclear pore cytoplasmic filaments"/>
    <property type="evidence" value="ECO:0007669"/>
    <property type="project" value="TreeGrafter"/>
</dbReference>
<keyword evidence="4" id="KW-0677">Repeat</keyword>
<proteinExistence type="inferred from homology"/>
<feature type="region of interest" description="Disordered" evidence="11">
    <location>
        <begin position="427"/>
        <end position="461"/>
    </location>
</feature>
<feature type="region of interest" description="Disordered" evidence="11">
    <location>
        <begin position="339"/>
        <end position="374"/>
    </location>
</feature>
<dbReference type="PROSITE" id="PS51434">
    <property type="entry name" value="NUP_C"/>
    <property type="match status" value="1"/>
</dbReference>
<dbReference type="FunFam" id="3.30.1610.10:FF:000003">
    <property type="entry name" value="Nucleoporin SONB, putative"/>
    <property type="match status" value="1"/>
</dbReference>
<dbReference type="GO" id="GO:0006405">
    <property type="term" value="P:RNA export from nucleus"/>
    <property type="evidence" value="ECO:0007669"/>
    <property type="project" value="TreeGrafter"/>
</dbReference>
<dbReference type="GO" id="GO:0051028">
    <property type="term" value="P:mRNA transport"/>
    <property type="evidence" value="ECO:0007669"/>
    <property type="project" value="UniProtKB-KW"/>
</dbReference>
<feature type="compositionally biased region" description="Polar residues" evidence="11">
    <location>
        <begin position="599"/>
        <end position="641"/>
    </location>
</feature>
<feature type="region of interest" description="Disordered" evidence="11">
    <location>
        <begin position="1024"/>
        <end position="1051"/>
    </location>
</feature>
<feature type="compositionally biased region" description="Polar residues" evidence="11">
    <location>
        <begin position="1072"/>
        <end position="1087"/>
    </location>
</feature>
<protein>
    <submittedName>
        <fullName evidence="13">Nuclear protein 96-domain-containing protein</fullName>
    </submittedName>
</protein>
<keyword evidence="7" id="KW-0653">Protein transport</keyword>
<feature type="domain" description="Peptidase S59" evidence="12">
    <location>
        <begin position="886"/>
        <end position="1021"/>
    </location>
</feature>
<dbReference type="GO" id="GO:0003723">
    <property type="term" value="F:RNA binding"/>
    <property type="evidence" value="ECO:0007669"/>
    <property type="project" value="TreeGrafter"/>
</dbReference>
<dbReference type="GO" id="GO:0034398">
    <property type="term" value="P:telomere tethering at nuclear periphery"/>
    <property type="evidence" value="ECO:0007669"/>
    <property type="project" value="TreeGrafter"/>
</dbReference>
<comment type="subcellular location">
    <subcellularLocation>
        <location evidence="1">Nucleus</location>
        <location evidence="1">Nuclear pore complex</location>
    </subcellularLocation>
</comment>
<gene>
    <name evidence="13" type="ORF">Micbo1qcDRAFT_149637</name>
</gene>
<evidence type="ECO:0000256" key="1">
    <source>
        <dbReference type="ARBA" id="ARBA00004567"/>
    </source>
</evidence>
<feature type="compositionally biased region" description="Polar residues" evidence="11">
    <location>
        <begin position="341"/>
        <end position="350"/>
    </location>
</feature>
<dbReference type="GO" id="GO:0017056">
    <property type="term" value="F:structural constituent of nuclear pore"/>
    <property type="evidence" value="ECO:0007669"/>
    <property type="project" value="InterPro"/>
</dbReference>
<dbReference type="InterPro" id="IPR037665">
    <property type="entry name" value="Nucleoporin_S59-like"/>
</dbReference>
<feature type="region of interest" description="Disordered" evidence="11">
    <location>
        <begin position="394"/>
        <end position="414"/>
    </location>
</feature>
<feature type="region of interest" description="Disordered" evidence="11">
    <location>
        <begin position="1072"/>
        <end position="1118"/>
    </location>
</feature>
<keyword evidence="9" id="KW-0906">Nuclear pore complex</keyword>
<keyword evidence="8" id="KW-0811">Translocation</keyword>
<evidence type="ECO:0000313" key="14">
    <source>
        <dbReference type="Proteomes" id="UP000070501"/>
    </source>
</evidence>
<dbReference type="Pfam" id="PF04096">
    <property type="entry name" value="Nucleoporin2"/>
    <property type="match status" value="1"/>
</dbReference>
<dbReference type="GO" id="GO:0000973">
    <property type="term" value="P:post-transcriptional tethering of RNA polymerase II gene DNA at nuclear periphery"/>
    <property type="evidence" value="ECO:0007669"/>
    <property type="project" value="TreeGrafter"/>
</dbReference>
<dbReference type="FunCoup" id="A0A136IY36">
    <property type="interactions" value="699"/>
</dbReference>
<dbReference type="Pfam" id="PF13634">
    <property type="entry name" value="Nucleoporin_FG"/>
    <property type="match status" value="4"/>
</dbReference>
<dbReference type="GO" id="GO:0006606">
    <property type="term" value="P:protein import into nucleus"/>
    <property type="evidence" value="ECO:0007669"/>
    <property type="project" value="TreeGrafter"/>
</dbReference>
<evidence type="ECO:0000256" key="5">
    <source>
        <dbReference type="ARBA" id="ARBA00022813"/>
    </source>
</evidence>
<dbReference type="PANTHER" id="PTHR23198">
    <property type="entry name" value="NUCLEOPORIN"/>
    <property type="match status" value="1"/>
</dbReference>
<evidence type="ECO:0000256" key="6">
    <source>
        <dbReference type="ARBA" id="ARBA00022816"/>
    </source>
</evidence>
<feature type="region of interest" description="Disordered" evidence="11">
    <location>
        <begin position="794"/>
        <end position="814"/>
    </location>
</feature>
<keyword evidence="10" id="KW-0539">Nucleus</keyword>
<feature type="region of interest" description="Disordered" evidence="11">
    <location>
        <begin position="493"/>
        <end position="532"/>
    </location>
</feature>
<evidence type="ECO:0000256" key="3">
    <source>
        <dbReference type="ARBA" id="ARBA00022448"/>
    </source>
</evidence>
<keyword evidence="3" id="KW-0813">Transport</keyword>
<dbReference type="Gene3D" id="3.30.1610.10">
    <property type="entry name" value="Peptidase S59, nucleoporin"/>
    <property type="match status" value="1"/>
</dbReference>
<dbReference type="GO" id="GO:0008139">
    <property type="term" value="F:nuclear localization sequence binding"/>
    <property type="evidence" value="ECO:0007669"/>
    <property type="project" value="TreeGrafter"/>
</dbReference>
<evidence type="ECO:0000256" key="8">
    <source>
        <dbReference type="ARBA" id="ARBA00023010"/>
    </source>
</evidence>
<evidence type="ECO:0000256" key="2">
    <source>
        <dbReference type="ARBA" id="ARBA00008926"/>
    </source>
</evidence>
<reference evidence="14" key="1">
    <citation type="submission" date="2016-02" db="EMBL/GenBank/DDBJ databases">
        <title>Draft genome sequence of Microdochium bolleyi, a fungal endophyte of beachgrass.</title>
        <authorList>
            <consortium name="DOE Joint Genome Institute"/>
            <person name="David A.S."/>
            <person name="May G."/>
            <person name="Haridas S."/>
            <person name="Lim J."/>
            <person name="Wang M."/>
            <person name="Labutti K."/>
            <person name="Lipzen A."/>
            <person name="Barry K."/>
            <person name="Grigoriev I.V."/>
        </authorList>
    </citation>
    <scope>NUCLEOTIDE SEQUENCE [LARGE SCALE GENOMIC DNA]</scope>
    <source>
        <strain evidence="14">J235TASD1</strain>
    </source>
</reference>
<dbReference type="PANTHER" id="PTHR23198:SF6">
    <property type="entry name" value="NUCLEAR PORE COMPLEX PROTEIN NUP98-NUP96"/>
    <property type="match status" value="1"/>
</dbReference>
<keyword evidence="14" id="KW-1185">Reference proteome</keyword>
<dbReference type="SUPFAM" id="SSF82215">
    <property type="entry name" value="C-terminal autoproteolytic domain of nucleoporin nup98"/>
    <property type="match status" value="1"/>
</dbReference>
<evidence type="ECO:0000259" key="12">
    <source>
        <dbReference type="PROSITE" id="PS51434"/>
    </source>
</evidence>
<evidence type="ECO:0000256" key="4">
    <source>
        <dbReference type="ARBA" id="ARBA00022737"/>
    </source>
</evidence>
<dbReference type="InterPro" id="IPR025574">
    <property type="entry name" value="Nucleoporin_FG_rpt"/>
</dbReference>
<feature type="region of interest" description="Disordered" evidence="11">
    <location>
        <begin position="582"/>
        <end position="641"/>
    </location>
</feature>
<dbReference type="InterPro" id="IPR036903">
    <property type="entry name" value="Nup98_auto-Pept-S59_dom_sf"/>
</dbReference>
<keyword evidence="6" id="KW-0509">mRNA transport</keyword>
<dbReference type="EMBL" id="KQ964254">
    <property type="protein sequence ID" value="KXJ89811.1"/>
    <property type="molecule type" value="Genomic_DNA"/>
</dbReference>
<evidence type="ECO:0000256" key="11">
    <source>
        <dbReference type="SAM" id="MobiDB-lite"/>
    </source>
</evidence>